<protein>
    <submittedName>
        <fullName evidence="3">DNA-binding transcription regulator</fullName>
    </submittedName>
</protein>
<feature type="domain" description="Purine catabolism PurC-like" evidence="1">
    <location>
        <begin position="48"/>
        <end position="140"/>
    </location>
</feature>
<dbReference type="PANTHER" id="PTHR33744">
    <property type="entry name" value="CARBOHYDRATE DIACID REGULATOR"/>
    <property type="match status" value="1"/>
</dbReference>
<evidence type="ECO:0000313" key="3">
    <source>
        <dbReference type="EMBL" id="STC75439.1"/>
    </source>
</evidence>
<dbReference type="InterPro" id="IPR042070">
    <property type="entry name" value="PucR_C-HTH_sf"/>
</dbReference>
<dbReference type="InterPro" id="IPR051448">
    <property type="entry name" value="CdaR-like_regulators"/>
</dbReference>
<dbReference type="InterPro" id="IPR012914">
    <property type="entry name" value="PucR_dom"/>
</dbReference>
<reference evidence="3 4" key="1">
    <citation type="submission" date="2018-06" db="EMBL/GenBank/DDBJ databases">
        <authorList>
            <consortium name="Pathogen Informatics"/>
            <person name="Doyle S."/>
        </authorList>
    </citation>
    <scope>NUCLEOTIDE SEQUENCE [LARGE SCALE GENOMIC DNA]</scope>
    <source>
        <strain evidence="3 4">NCTC10289</strain>
    </source>
</reference>
<evidence type="ECO:0000259" key="2">
    <source>
        <dbReference type="Pfam" id="PF13556"/>
    </source>
</evidence>
<dbReference type="Proteomes" id="UP000254287">
    <property type="component" value="Unassembled WGS sequence"/>
</dbReference>
<keyword evidence="3" id="KW-0238">DNA-binding</keyword>
<dbReference type="RefSeq" id="WP_239121754.1">
    <property type="nucleotide sequence ID" value="NZ_CP069533.1"/>
</dbReference>
<sequence length="515" mass="56308">MGEDLSTLDTGVTAGLEEGSVSLTWLANQPDLGIDILHDCGSAFSVMHPCELRDPREFVGDGAVILLTGMAFEGQPEELAEYIRRVAAGGVTGVGFGVGLAFAEVPPGMVEAARECNISLFTVARRVPFVSVLARLHDELQRQREEGLERFIAQQGALNDAAVAGLDALVDKTSRLLGAHSCLVDKDGRVFAQSTCPGLPPVDWTPVIADTRAQNFYAACRVGGWNVLAQRLADHGARSFGLLAVARDGFGVNERALLKQAAGLAELTVKRPQELRRTQNELNSMALAIQLGLDQPEDPMRRIFRLVGDAQGRVRPVLVKSEGERAHQRFIQALDARLQDHGRLLFEYALDKSSSLLLFRGSRTMKNLQDLLRDIRGNKRIVVGQPMPWAELGVGIVRELESFAFGLQPGMLAGPESRTLSWTRDPRVKGAVHNRAKETWGKVRAFDAEHGTDLAETLEVYLRAGGRVSRTAEELHSHRHTVRKRIADLEELLEVDLKDPLVAAELLILGVSAPD</sequence>
<proteinExistence type="predicted"/>
<organism evidence="3 4">
    <name type="scientific">Corynebacterium minutissimum</name>
    <dbReference type="NCBI Taxonomy" id="38301"/>
    <lineage>
        <taxon>Bacteria</taxon>
        <taxon>Bacillati</taxon>
        <taxon>Actinomycetota</taxon>
        <taxon>Actinomycetes</taxon>
        <taxon>Mycobacteriales</taxon>
        <taxon>Corynebacteriaceae</taxon>
        <taxon>Corynebacterium</taxon>
    </lineage>
</organism>
<dbReference type="InterPro" id="IPR025736">
    <property type="entry name" value="PucR_C-HTH_dom"/>
</dbReference>
<dbReference type="PANTHER" id="PTHR33744:SF15">
    <property type="entry name" value="CARBOHYDRATE DIACID REGULATOR"/>
    <property type="match status" value="1"/>
</dbReference>
<dbReference type="GO" id="GO:0003677">
    <property type="term" value="F:DNA binding"/>
    <property type="evidence" value="ECO:0007669"/>
    <property type="project" value="UniProtKB-KW"/>
</dbReference>
<dbReference type="EMBL" id="UFXP01000001">
    <property type="protein sequence ID" value="STC75439.1"/>
    <property type="molecule type" value="Genomic_DNA"/>
</dbReference>
<evidence type="ECO:0000259" key="1">
    <source>
        <dbReference type="Pfam" id="PF07905"/>
    </source>
</evidence>
<dbReference type="Pfam" id="PF07905">
    <property type="entry name" value="PucR"/>
    <property type="match status" value="1"/>
</dbReference>
<name>A0A376CU42_9CORY</name>
<feature type="domain" description="PucR C-terminal helix-turn-helix" evidence="2">
    <location>
        <begin position="454"/>
        <end position="507"/>
    </location>
</feature>
<accession>A0A376CU42</accession>
<gene>
    <name evidence="3" type="ORF">NCTC10289_00678</name>
</gene>
<dbReference type="Gene3D" id="1.10.10.2840">
    <property type="entry name" value="PucR C-terminal helix-turn-helix domain"/>
    <property type="match status" value="1"/>
</dbReference>
<evidence type="ECO:0000313" key="4">
    <source>
        <dbReference type="Proteomes" id="UP000254287"/>
    </source>
</evidence>
<dbReference type="Pfam" id="PF13556">
    <property type="entry name" value="HTH_30"/>
    <property type="match status" value="1"/>
</dbReference>
<dbReference type="AlphaFoldDB" id="A0A376CU42"/>